<reference evidence="1" key="1">
    <citation type="submission" date="2014-11" db="EMBL/GenBank/DDBJ databases">
        <authorList>
            <person name="Amaro Gonzalez C."/>
        </authorList>
    </citation>
    <scope>NUCLEOTIDE SEQUENCE</scope>
</reference>
<dbReference type="EMBL" id="GBXM01009012">
    <property type="protein sequence ID" value="JAH99565.1"/>
    <property type="molecule type" value="Transcribed_RNA"/>
</dbReference>
<proteinExistence type="predicted"/>
<accession>A0A0E9XCJ7</accession>
<protein>
    <submittedName>
        <fullName evidence="1">Uncharacterized protein</fullName>
    </submittedName>
</protein>
<reference evidence="1" key="2">
    <citation type="journal article" date="2015" name="Fish Shellfish Immunol.">
        <title>Early steps in the European eel (Anguilla anguilla)-Vibrio vulnificus interaction in the gills: Role of the RtxA13 toxin.</title>
        <authorList>
            <person name="Callol A."/>
            <person name="Pajuelo D."/>
            <person name="Ebbesson L."/>
            <person name="Teles M."/>
            <person name="MacKenzie S."/>
            <person name="Amaro C."/>
        </authorList>
    </citation>
    <scope>NUCLEOTIDE SEQUENCE</scope>
</reference>
<organism evidence="1">
    <name type="scientific">Anguilla anguilla</name>
    <name type="common">European freshwater eel</name>
    <name type="synonym">Muraena anguilla</name>
    <dbReference type="NCBI Taxonomy" id="7936"/>
    <lineage>
        <taxon>Eukaryota</taxon>
        <taxon>Metazoa</taxon>
        <taxon>Chordata</taxon>
        <taxon>Craniata</taxon>
        <taxon>Vertebrata</taxon>
        <taxon>Euteleostomi</taxon>
        <taxon>Actinopterygii</taxon>
        <taxon>Neopterygii</taxon>
        <taxon>Teleostei</taxon>
        <taxon>Anguilliformes</taxon>
        <taxon>Anguillidae</taxon>
        <taxon>Anguilla</taxon>
    </lineage>
</organism>
<evidence type="ECO:0000313" key="1">
    <source>
        <dbReference type="EMBL" id="JAH99565.1"/>
    </source>
</evidence>
<dbReference type="AlphaFoldDB" id="A0A0E9XCJ7"/>
<sequence>MRLFFLLYFTALIKCISYWHTVHKHMGTV</sequence>
<name>A0A0E9XCJ7_ANGAN</name>